<proteinExistence type="predicted"/>
<reference evidence="2" key="1">
    <citation type="journal article" date="2016" name="Nat. Biotechnol.">
        <title>Sequencing wild and cultivated cassava and related species reveals extensive interspecific hybridization and genetic diversity.</title>
        <authorList>
            <person name="Bredeson J.V."/>
            <person name="Lyons J.B."/>
            <person name="Prochnik S.E."/>
            <person name="Wu G.A."/>
            <person name="Ha C.M."/>
            <person name="Edsinger-Gonzales E."/>
            <person name="Grimwood J."/>
            <person name="Schmutz J."/>
            <person name="Rabbi I.Y."/>
            <person name="Egesi C."/>
            <person name="Nauluvula P."/>
            <person name="Lebot V."/>
            <person name="Ndunguru J."/>
            <person name="Mkamilo G."/>
            <person name="Bart R.S."/>
            <person name="Setter T.L."/>
            <person name="Gleadow R.M."/>
            <person name="Kulakow P."/>
            <person name="Ferguson M.E."/>
            <person name="Rounsley S."/>
            <person name="Rokhsar D.S."/>
        </authorList>
    </citation>
    <scope>NUCLEOTIDE SEQUENCE [LARGE SCALE GENOMIC DNA]</scope>
    <source>
        <strain evidence="2">cv. AM560-2</strain>
    </source>
</reference>
<evidence type="ECO:0000313" key="2">
    <source>
        <dbReference type="Proteomes" id="UP000091857"/>
    </source>
</evidence>
<accession>A0ACB7HGY4</accession>
<evidence type="ECO:0000313" key="1">
    <source>
        <dbReference type="EMBL" id="KAG8651732.1"/>
    </source>
</evidence>
<protein>
    <submittedName>
        <fullName evidence="1">Uncharacterized protein</fullName>
    </submittedName>
</protein>
<comment type="caution">
    <text evidence="1">The sequence shown here is derived from an EMBL/GenBank/DDBJ whole genome shotgun (WGS) entry which is preliminary data.</text>
</comment>
<gene>
    <name evidence="1" type="ORF">MANES_06G016800v8</name>
</gene>
<sequence length="740" mass="83997">MSMDQYPVQEPLLSSQGVKKRPLFVSSVKWVLEILMWVIFIAWVVFIFLYPTQFGNELFEKFVGASSGTLFGLSGSIFLLLSGPILLIAFLAIAHLIISGEDEFHHKKNSKYPSVRLWTFPVLVDGPFGVVSAAEFIGILLFVVYIIWAVYVYTLRNLSLISQLHLTSKDEGIWLLELTGLRLGMIGLFCMVFLFLPVARGSALLRLIDIPFEHATRYHVWLGHLTMLLFTLHGLFYVIGWGMQGNLRYEIIEWRDVGISNLAGVISLLAGLFMWVTSLPGVRKWNFELFFYTHQLYVVFVLFFAFHVGDFIFSMAAGAIFLFMLDRFLRFCQSRRTVDVVSAKCLPCGTVELVFSKPGNLRYNALSFVFLQIRELSWLQWHPFSVSSSPLDGKYHLSILIKVLGRWTDKLRGVIMKASEVETAKSPDQPFQPHTKITASVEGPYGHEVPYHLMYENLILVAGGIGISPFLAILSDILHRVNEGRPCLPKNVLIVWAVKKSNEIPLLSTVDMESICPYFSDKLNLETCIYVTRETDPLLEEGIVHKATNSSICTASKGCGMSVLVGTGDNIWSGLYIISSTVGFIILLCLLDVFYINRYGVQSWWYKGLLFIVCMFASIFIFGGCVVGLWHLWERKTSARDEYREDGRKAEKVPNNEDMEDKNFFEKNHSSSTVIQYGSRPDFKEIFGSVSKRWGFVDVGVIICGPPTLQSSVAREIRSQNLRRESHDPVFHFHSHSFDL</sequence>
<organism evidence="1 2">
    <name type="scientific">Manihot esculenta</name>
    <name type="common">Cassava</name>
    <name type="synonym">Jatropha manihot</name>
    <dbReference type="NCBI Taxonomy" id="3983"/>
    <lineage>
        <taxon>Eukaryota</taxon>
        <taxon>Viridiplantae</taxon>
        <taxon>Streptophyta</taxon>
        <taxon>Embryophyta</taxon>
        <taxon>Tracheophyta</taxon>
        <taxon>Spermatophyta</taxon>
        <taxon>Magnoliopsida</taxon>
        <taxon>eudicotyledons</taxon>
        <taxon>Gunneridae</taxon>
        <taxon>Pentapetalae</taxon>
        <taxon>rosids</taxon>
        <taxon>fabids</taxon>
        <taxon>Malpighiales</taxon>
        <taxon>Euphorbiaceae</taxon>
        <taxon>Crotonoideae</taxon>
        <taxon>Manihoteae</taxon>
        <taxon>Manihot</taxon>
    </lineage>
</organism>
<dbReference type="Proteomes" id="UP000091857">
    <property type="component" value="Chromosome 6"/>
</dbReference>
<name>A0ACB7HGY4_MANES</name>
<keyword evidence="2" id="KW-1185">Reference proteome</keyword>
<dbReference type="EMBL" id="CM004392">
    <property type="protein sequence ID" value="KAG8651732.1"/>
    <property type="molecule type" value="Genomic_DNA"/>
</dbReference>